<dbReference type="SUPFAM" id="SSF55073">
    <property type="entry name" value="Nucleotide cyclase"/>
    <property type="match status" value="1"/>
</dbReference>
<dbReference type="PANTHER" id="PTHR45138">
    <property type="entry name" value="REGULATORY COMPONENTS OF SENSORY TRANSDUCTION SYSTEM"/>
    <property type="match status" value="1"/>
</dbReference>
<evidence type="ECO:0000259" key="5">
    <source>
        <dbReference type="PROSITE" id="PS50887"/>
    </source>
</evidence>
<sequence length="296" mass="33441">MSKVDIDNFPCLLLVTHIDNTQVLSGNSFAKQFLNVCFEESSLTLTDILSKASLIFYESYLKPILISNGSCKEVQLTVIANGGSRIPAVANICLVDEKLFWAVYPAEERDKLYQELVSARENLEQKTEELTRLTRLDPLTSLLNRRALTTDLTKIITFIRRKYVPVCLVLIDIDYFKPINDNFGHEYGDEVLSKLASTLTNVVRESDLVSRWGGEEFLVALYNTDIQDAQYYCNRIHEAVQKITLPNSKKLTVSIGLAALEPQDLRDEDVIAKKINKADNALYKAKNNGRNQTQLG</sequence>
<dbReference type="PANTHER" id="PTHR45138:SF9">
    <property type="entry name" value="DIGUANYLATE CYCLASE DGCM-RELATED"/>
    <property type="match status" value="1"/>
</dbReference>
<proteinExistence type="predicted"/>
<dbReference type="EC" id="2.7.7.65" evidence="2"/>
<gene>
    <name evidence="6" type="ORF">GTW09_03020</name>
</gene>
<evidence type="ECO:0000256" key="1">
    <source>
        <dbReference type="ARBA" id="ARBA00001946"/>
    </source>
</evidence>
<keyword evidence="4" id="KW-0175">Coiled coil</keyword>
<feature type="domain" description="GGDEF" evidence="5">
    <location>
        <begin position="164"/>
        <end position="296"/>
    </location>
</feature>
<comment type="caution">
    <text evidence="6">The sequence shown here is derived from an EMBL/GenBank/DDBJ whole genome shotgun (WGS) entry which is preliminary data.</text>
</comment>
<dbReference type="NCBIfam" id="TIGR00254">
    <property type="entry name" value="GGDEF"/>
    <property type="match status" value="1"/>
</dbReference>
<comment type="catalytic activity">
    <reaction evidence="3">
        <text>2 GTP = 3',3'-c-di-GMP + 2 diphosphate</text>
        <dbReference type="Rhea" id="RHEA:24898"/>
        <dbReference type="ChEBI" id="CHEBI:33019"/>
        <dbReference type="ChEBI" id="CHEBI:37565"/>
        <dbReference type="ChEBI" id="CHEBI:58805"/>
        <dbReference type="EC" id="2.7.7.65"/>
    </reaction>
</comment>
<evidence type="ECO:0000313" key="7">
    <source>
        <dbReference type="Proteomes" id="UP000478837"/>
    </source>
</evidence>
<evidence type="ECO:0000256" key="2">
    <source>
        <dbReference type="ARBA" id="ARBA00012528"/>
    </source>
</evidence>
<keyword evidence="7" id="KW-1185">Reference proteome</keyword>
<evidence type="ECO:0000313" key="6">
    <source>
        <dbReference type="EMBL" id="NDW20490.1"/>
    </source>
</evidence>
<dbReference type="SMART" id="SM00267">
    <property type="entry name" value="GGDEF"/>
    <property type="match status" value="1"/>
</dbReference>
<dbReference type="Proteomes" id="UP000478837">
    <property type="component" value="Unassembled WGS sequence"/>
</dbReference>
<organism evidence="6 7">
    <name type="scientific">Alteromonas hispanica</name>
    <dbReference type="NCBI Taxonomy" id="315421"/>
    <lineage>
        <taxon>Bacteria</taxon>
        <taxon>Pseudomonadati</taxon>
        <taxon>Pseudomonadota</taxon>
        <taxon>Gammaproteobacteria</taxon>
        <taxon>Alteromonadales</taxon>
        <taxon>Alteromonadaceae</taxon>
        <taxon>Alteromonas/Salinimonas group</taxon>
        <taxon>Alteromonas</taxon>
    </lineage>
</organism>
<evidence type="ECO:0000256" key="4">
    <source>
        <dbReference type="SAM" id="Coils"/>
    </source>
</evidence>
<dbReference type="InterPro" id="IPR029787">
    <property type="entry name" value="Nucleotide_cyclase"/>
</dbReference>
<dbReference type="InterPro" id="IPR043128">
    <property type="entry name" value="Rev_trsase/Diguanyl_cyclase"/>
</dbReference>
<dbReference type="Gene3D" id="3.30.70.270">
    <property type="match status" value="1"/>
</dbReference>
<dbReference type="InterPro" id="IPR000160">
    <property type="entry name" value="GGDEF_dom"/>
</dbReference>
<feature type="coiled-coil region" evidence="4">
    <location>
        <begin position="106"/>
        <end position="136"/>
    </location>
</feature>
<name>A0A6L9MRA7_9ALTE</name>
<dbReference type="AlphaFoldDB" id="A0A6L9MRA7"/>
<dbReference type="InterPro" id="IPR050469">
    <property type="entry name" value="Diguanylate_Cyclase"/>
</dbReference>
<dbReference type="FunFam" id="3.30.70.270:FF:000001">
    <property type="entry name" value="Diguanylate cyclase domain protein"/>
    <property type="match status" value="1"/>
</dbReference>
<dbReference type="Pfam" id="PF00990">
    <property type="entry name" value="GGDEF"/>
    <property type="match status" value="1"/>
</dbReference>
<dbReference type="CDD" id="cd01949">
    <property type="entry name" value="GGDEF"/>
    <property type="match status" value="1"/>
</dbReference>
<comment type="cofactor">
    <cofactor evidence="1">
        <name>Mg(2+)</name>
        <dbReference type="ChEBI" id="CHEBI:18420"/>
    </cofactor>
</comment>
<accession>A0A6L9MRA7</accession>
<dbReference type="PROSITE" id="PS50887">
    <property type="entry name" value="GGDEF"/>
    <property type="match status" value="1"/>
</dbReference>
<dbReference type="RefSeq" id="WP_163110004.1">
    <property type="nucleotide sequence ID" value="NZ_JAAAWP010000002.1"/>
</dbReference>
<dbReference type="EMBL" id="JAAAWP010000002">
    <property type="protein sequence ID" value="NDW20490.1"/>
    <property type="molecule type" value="Genomic_DNA"/>
</dbReference>
<protein>
    <recommendedName>
        <fullName evidence="2">diguanylate cyclase</fullName>
        <ecNumber evidence="2">2.7.7.65</ecNumber>
    </recommendedName>
</protein>
<evidence type="ECO:0000256" key="3">
    <source>
        <dbReference type="ARBA" id="ARBA00034247"/>
    </source>
</evidence>
<reference evidence="6 7" key="1">
    <citation type="submission" date="2020-01" db="EMBL/GenBank/DDBJ databases">
        <title>Genomes of bacteria type strains.</title>
        <authorList>
            <person name="Chen J."/>
            <person name="Zhu S."/>
            <person name="Yang J."/>
        </authorList>
    </citation>
    <scope>NUCLEOTIDE SEQUENCE [LARGE SCALE GENOMIC DNA]</scope>
    <source>
        <strain evidence="6 7">LMG 22958</strain>
    </source>
</reference>
<dbReference type="GO" id="GO:0052621">
    <property type="term" value="F:diguanylate cyclase activity"/>
    <property type="evidence" value="ECO:0007669"/>
    <property type="project" value="UniProtKB-EC"/>
</dbReference>